<dbReference type="EMBL" id="VSRR010148860">
    <property type="protein sequence ID" value="MPD05997.1"/>
    <property type="molecule type" value="Genomic_DNA"/>
</dbReference>
<evidence type="ECO:0000313" key="1">
    <source>
        <dbReference type="EMBL" id="MPD05997.1"/>
    </source>
</evidence>
<proteinExistence type="predicted"/>
<dbReference type="AlphaFoldDB" id="A0A5B7KGW1"/>
<name>A0A5B7KGW1_PORTR</name>
<accession>A0A5B7KGW1</accession>
<reference evidence="1 2" key="1">
    <citation type="submission" date="2019-05" db="EMBL/GenBank/DDBJ databases">
        <title>Another draft genome of Portunus trituberculatus and its Hox gene families provides insights of decapod evolution.</title>
        <authorList>
            <person name="Jeong J.-H."/>
            <person name="Song I."/>
            <person name="Kim S."/>
            <person name="Choi T."/>
            <person name="Kim D."/>
            <person name="Ryu S."/>
            <person name="Kim W."/>
        </authorList>
    </citation>
    <scope>NUCLEOTIDE SEQUENCE [LARGE SCALE GENOMIC DNA]</scope>
    <source>
        <tissue evidence="1">Muscle</tissue>
    </source>
</reference>
<comment type="caution">
    <text evidence="1">The sequence shown here is derived from an EMBL/GenBank/DDBJ whole genome shotgun (WGS) entry which is preliminary data.</text>
</comment>
<gene>
    <name evidence="1" type="ORF">E2C01_101774</name>
</gene>
<protein>
    <submittedName>
        <fullName evidence="1">Uncharacterized protein</fullName>
    </submittedName>
</protein>
<organism evidence="1 2">
    <name type="scientific">Portunus trituberculatus</name>
    <name type="common">Swimming crab</name>
    <name type="synonym">Neptunus trituberculatus</name>
    <dbReference type="NCBI Taxonomy" id="210409"/>
    <lineage>
        <taxon>Eukaryota</taxon>
        <taxon>Metazoa</taxon>
        <taxon>Ecdysozoa</taxon>
        <taxon>Arthropoda</taxon>
        <taxon>Crustacea</taxon>
        <taxon>Multicrustacea</taxon>
        <taxon>Malacostraca</taxon>
        <taxon>Eumalacostraca</taxon>
        <taxon>Eucarida</taxon>
        <taxon>Decapoda</taxon>
        <taxon>Pleocyemata</taxon>
        <taxon>Brachyura</taxon>
        <taxon>Eubrachyura</taxon>
        <taxon>Portunoidea</taxon>
        <taxon>Portunidae</taxon>
        <taxon>Portuninae</taxon>
        <taxon>Portunus</taxon>
    </lineage>
</organism>
<keyword evidence="2" id="KW-1185">Reference proteome</keyword>
<evidence type="ECO:0000313" key="2">
    <source>
        <dbReference type="Proteomes" id="UP000324222"/>
    </source>
</evidence>
<dbReference type="Proteomes" id="UP000324222">
    <property type="component" value="Unassembled WGS sequence"/>
</dbReference>
<sequence>MFAVQRPARHFRKLLHTHTPARQERRVTREAATCRCGGGPHGPSVTYKADELAAPTTITRFSSLPPNTHKG</sequence>